<evidence type="ECO:0000256" key="7">
    <source>
        <dbReference type="ARBA" id="ARBA00023296"/>
    </source>
</evidence>
<evidence type="ECO:0000256" key="2">
    <source>
        <dbReference type="ARBA" id="ARBA00022595"/>
    </source>
</evidence>
<feature type="domain" description="Tail sheath protein C-terminal" evidence="8">
    <location>
        <begin position="783"/>
        <end position="883"/>
    </location>
</feature>
<dbReference type="InterPro" id="IPR020287">
    <property type="entry name" value="Tail_sheath_C"/>
</dbReference>
<dbReference type="Proteomes" id="UP000029889">
    <property type="component" value="Segment"/>
</dbReference>
<dbReference type="PANTHER" id="PTHR35861">
    <property type="match status" value="1"/>
</dbReference>
<sequence length="887" mass="97042">MAGDLLSPGVSISVTDESMSTAAAPGTVPLFVIATAEDKLVPGSSAIAAGTTKANAGKLQLLTSQKSSLDTYGTPIFQMNNGSVVQGDELNEYGLHAVYSYLGITNRAYVIRADIDLAQLAPSAEAPTGPVSNGTLWFDTAQSQVEAYVAKKDSPSSFYDWQLKPVTIVSAEEVEDVSLVGLNVDDLVLRYKPSNGQMLMYKRSASGLVQMETYLSPINKVPVGSTVEKGNIWIRDGYTQNGSNYFGTRFVIKRYASLTQVWNIVPAYTGNSFQEIEAKSGVLNNSYIASRFDEDSKSFSFYIQSAKLTTISAPALPLGETIIEQAGADSYMTFVYLNKSVKVLAVPQGGVINTQTIINNLNANAEIINDGFKFKRETNGGLVVSNTKGYSFKITQSGDDIFAESELQKLTVDSNNYSLINVNNFRVSYSVPRSVAKEGTLWYDFGNSDNLTVTMYVADVANDEWDLVQEENKYVQVDEPAADRLIWVCPLSQGIDGYDFYRNVDGEWVKLDSTDQSTLNGMIFQDFNFPSQVPAAALYQNGMLAVDLGNTEGVVKKMVNGQWEVVSGVSLDGAGLFGRAAQRQLVVEALAAVIIGNDDIRSEFIDFNLICVPGYVETLDECVTLNTDRKETAFIVTDVPARLNPTGNGSAVQQWATNANNAPSNGSVGRTTAYDYAAQYMGWCLSTNVDGEEVAVPGSTIAMRTYAYSDSVSYVWYPPAGTTRGVVTNAASTGFINSEGEYQPVVYNQGQRDVMYTNNINPIAMRPNRGLLVYGDKTLSANQTSALSRVNVARLVVYIRRQLEIISEPFLFRLNTPSTRQEFSGVVNSFLAEIVQQQGLYNFAVVCDESNNTAERIDRNELWMDIAIQPTKSINFIYVPIRIEKTQ</sequence>
<keyword evidence="3" id="KW-1227">Viral tail protein</keyword>
<evidence type="ECO:0000313" key="10">
    <source>
        <dbReference type="Proteomes" id="UP000029889"/>
    </source>
</evidence>
<evidence type="ECO:0000259" key="8">
    <source>
        <dbReference type="Pfam" id="PF17482"/>
    </source>
</evidence>
<dbReference type="GO" id="GO:0099000">
    <property type="term" value="P:symbiont genome ejection through host cell envelope, contractile tail mechanism"/>
    <property type="evidence" value="ECO:0007669"/>
    <property type="project" value="UniProtKB-KW"/>
</dbReference>
<dbReference type="InterPro" id="IPR052042">
    <property type="entry name" value="Tail_sheath_structural"/>
</dbReference>
<dbReference type="GO" id="GO:0098027">
    <property type="term" value="C:virus tail, sheath"/>
    <property type="evidence" value="ECO:0007669"/>
    <property type="project" value="UniProtKB-KW"/>
</dbReference>
<protein>
    <submittedName>
        <fullName evidence="9">Tail sheath protein</fullName>
    </submittedName>
</protein>
<accession>A0A097EYD9</accession>
<evidence type="ECO:0000256" key="5">
    <source>
        <dbReference type="ARBA" id="ARBA00023003"/>
    </source>
</evidence>
<dbReference type="GeneID" id="22111591"/>
<dbReference type="PANTHER" id="PTHR35861:SF1">
    <property type="entry name" value="PHAGE TAIL SHEATH PROTEIN"/>
    <property type="match status" value="1"/>
</dbReference>
<evidence type="ECO:0000256" key="1">
    <source>
        <dbReference type="ARBA" id="ARBA00008005"/>
    </source>
</evidence>
<dbReference type="Gene3D" id="3.40.50.11780">
    <property type="match status" value="1"/>
</dbReference>
<dbReference type="RefSeq" id="YP_009102138.1">
    <property type="nucleotide sequence ID" value="NC_025447.1"/>
</dbReference>
<keyword evidence="4" id="KW-1242">Viral contractile tail ejection system</keyword>
<evidence type="ECO:0000313" key="9">
    <source>
        <dbReference type="EMBL" id="AIT14441.1"/>
    </source>
</evidence>
<evidence type="ECO:0000256" key="4">
    <source>
        <dbReference type="ARBA" id="ARBA00022766"/>
    </source>
</evidence>
<dbReference type="Pfam" id="PF17482">
    <property type="entry name" value="Phage_sheath_1C"/>
    <property type="match status" value="1"/>
</dbReference>
<comment type="similarity">
    <text evidence="1">Belongs to the myoviridae tail sheath protein family.</text>
</comment>
<organism evidence="9 10">
    <name type="scientific">Escherichia phage 121Q</name>
    <dbReference type="NCBI Taxonomy" id="1555202"/>
    <lineage>
        <taxon>Viruses</taxon>
        <taxon>Duplodnaviria</taxon>
        <taxon>Heunggongvirae</taxon>
        <taxon>Uroviricota</taxon>
        <taxon>Caudoviricetes</taxon>
        <taxon>Asteriusvirus</taxon>
        <taxon>Asteriusvirus av121Q</taxon>
    </lineage>
</organism>
<keyword evidence="5" id="KW-0946">Virion</keyword>
<evidence type="ECO:0000256" key="3">
    <source>
        <dbReference type="ARBA" id="ARBA00022732"/>
    </source>
</evidence>
<keyword evidence="2" id="KW-1162">Viral penetration into host cytoplasm</keyword>
<gene>
    <name evidence="9" type="primary">551</name>
    <name evidence="9" type="ORF">PBI_121Q_551</name>
</gene>
<dbReference type="EMBL" id="KM507819">
    <property type="protein sequence ID" value="AIT14441.1"/>
    <property type="molecule type" value="Genomic_DNA"/>
</dbReference>
<evidence type="ECO:0000256" key="6">
    <source>
        <dbReference type="ARBA" id="ARBA00023009"/>
    </source>
</evidence>
<keyword evidence="10" id="KW-1185">Reference proteome</keyword>
<proteinExistence type="inferred from homology"/>
<keyword evidence="7" id="KW-1160">Virus entry into host cell</keyword>
<dbReference type="KEGG" id="vg:22111591"/>
<keyword evidence="5" id="KW-1229">Viral tail sheath protein</keyword>
<name>A0A097EYD9_9CAUD</name>
<dbReference type="OrthoDB" id="451at10239"/>
<keyword evidence="6" id="KW-1171">Viral genome ejection through host cell envelope</keyword>
<reference evidence="9 10" key="1">
    <citation type="submission" date="2014-09" db="EMBL/GenBank/DDBJ databases">
        <authorList>
            <person name="Lapin J.S."/>
            <person name="Pope W.H."/>
            <person name="Hua J."/>
            <person name="Ford M.E."/>
            <person name="Conway J.F."/>
            <person name="Hatfull G.F."/>
            <person name="Hendrix R.W."/>
        </authorList>
    </citation>
    <scope>NUCLEOTIDE SEQUENCE [LARGE SCALE GENOMIC DNA]</scope>
</reference>